<dbReference type="RefSeq" id="WP_133596850.1">
    <property type="nucleotide sequence ID" value="NZ_SNYL01000006.1"/>
</dbReference>
<comment type="caution">
    <text evidence="8">The sequence shown here is derived from an EMBL/GenBank/DDBJ whole genome shotgun (WGS) entry which is preliminary data.</text>
</comment>
<evidence type="ECO:0000256" key="3">
    <source>
        <dbReference type="ARBA" id="ARBA00013194"/>
    </source>
</evidence>
<dbReference type="OrthoDB" id="14196at2"/>
<evidence type="ECO:0000259" key="7">
    <source>
        <dbReference type="PROSITE" id="PS50198"/>
    </source>
</evidence>
<evidence type="ECO:0000256" key="6">
    <source>
        <dbReference type="SAM" id="SignalP"/>
    </source>
</evidence>
<dbReference type="Pfam" id="PF13616">
    <property type="entry name" value="Rotamase_3"/>
    <property type="match status" value="1"/>
</dbReference>
<keyword evidence="5 8" id="KW-0413">Isomerase</keyword>
<name>A0A4R6UA48_9BURK</name>
<comment type="catalytic activity">
    <reaction evidence="1">
        <text>[protein]-peptidylproline (omega=180) = [protein]-peptidylproline (omega=0)</text>
        <dbReference type="Rhea" id="RHEA:16237"/>
        <dbReference type="Rhea" id="RHEA-COMP:10747"/>
        <dbReference type="Rhea" id="RHEA-COMP:10748"/>
        <dbReference type="ChEBI" id="CHEBI:83833"/>
        <dbReference type="ChEBI" id="CHEBI:83834"/>
        <dbReference type="EC" id="5.2.1.8"/>
    </reaction>
</comment>
<dbReference type="EMBL" id="SNYL01000006">
    <property type="protein sequence ID" value="TDQ43488.1"/>
    <property type="molecule type" value="Genomic_DNA"/>
</dbReference>
<dbReference type="InterPro" id="IPR027304">
    <property type="entry name" value="Trigger_fact/SurA_dom_sf"/>
</dbReference>
<accession>A0A4R6UA48</accession>
<dbReference type="InterPro" id="IPR046357">
    <property type="entry name" value="PPIase_dom_sf"/>
</dbReference>
<dbReference type="PANTHER" id="PTHR47245:SF2">
    <property type="entry name" value="PEPTIDYL-PROLYL CIS-TRANS ISOMERASE HP_0175-RELATED"/>
    <property type="match status" value="1"/>
</dbReference>
<organism evidence="8 9">
    <name type="scientific">Tepidicella xavieri</name>
    <dbReference type="NCBI Taxonomy" id="360241"/>
    <lineage>
        <taxon>Bacteria</taxon>
        <taxon>Pseudomonadati</taxon>
        <taxon>Pseudomonadota</taxon>
        <taxon>Betaproteobacteria</taxon>
        <taxon>Burkholderiales</taxon>
        <taxon>Tepidicella</taxon>
    </lineage>
</organism>
<dbReference type="PANTHER" id="PTHR47245">
    <property type="entry name" value="PEPTIDYLPROLYL ISOMERASE"/>
    <property type="match status" value="1"/>
</dbReference>
<keyword evidence="6" id="KW-0732">Signal</keyword>
<keyword evidence="4 5" id="KW-0697">Rotamase</keyword>
<evidence type="ECO:0000256" key="4">
    <source>
        <dbReference type="ARBA" id="ARBA00023110"/>
    </source>
</evidence>
<dbReference type="GO" id="GO:0003755">
    <property type="term" value="F:peptidyl-prolyl cis-trans isomerase activity"/>
    <property type="evidence" value="ECO:0007669"/>
    <property type="project" value="UniProtKB-KW"/>
</dbReference>
<keyword evidence="9" id="KW-1185">Reference proteome</keyword>
<gene>
    <name evidence="8" type="ORF">DFR43_10658</name>
</gene>
<dbReference type="Gene3D" id="1.10.8.1040">
    <property type="match status" value="1"/>
</dbReference>
<reference evidence="8 9" key="1">
    <citation type="submission" date="2019-03" db="EMBL/GenBank/DDBJ databases">
        <title>Genomic Encyclopedia of Type Strains, Phase IV (KMG-IV): sequencing the most valuable type-strain genomes for metagenomic binning, comparative biology and taxonomic classification.</title>
        <authorList>
            <person name="Goeker M."/>
        </authorList>
    </citation>
    <scope>NUCLEOTIDE SEQUENCE [LARGE SCALE GENOMIC DNA]</scope>
    <source>
        <strain evidence="8 9">DSM 19605</strain>
    </source>
</reference>
<dbReference type="InterPro" id="IPR000297">
    <property type="entry name" value="PPIase_PpiC"/>
</dbReference>
<dbReference type="AlphaFoldDB" id="A0A4R6UA48"/>
<dbReference type="InterPro" id="IPR050245">
    <property type="entry name" value="PrsA_foldase"/>
</dbReference>
<proteinExistence type="inferred from homology"/>
<evidence type="ECO:0000313" key="9">
    <source>
        <dbReference type="Proteomes" id="UP000295510"/>
    </source>
</evidence>
<evidence type="ECO:0000256" key="1">
    <source>
        <dbReference type="ARBA" id="ARBA00000971"/>
    </source>
</evidence>
<dbReference type="SUPFAM" id="SSF54534">
    <property type="entry name" value="FKBP-like"/>
    <property type="match status" value="1"/>
</dbReference>
<dbReference type="PROSITE" id="PS50198">
    <property type="entry name" value="PPIC_PPIASE_2"/>
    <property type="match status" value="1"/>
</dbReference>
<dbReference type="Proteomes" id="UP000295510">
    <property type="component" value="Unassembled WGS sequence"/>
</dbReference>
<feature type="chain" id="PRO_5020313463" description="peptidylprolyl isomerase" evidence="6">
    <location>
        <begin position="21"/>
        <end position="257"/>
    </location>
</feature>
<feature type="domain" description="PpiC" evidence="7">
    <location>
        <begin position="127"/>
        <end position="218"/>
    </location>
</feature>
<evidence type="ECO:0000256" key="2">
    <source>
        <dbReference type="ARBA" id="ARBA00007656"/>
    </source>
</evidence>
<evidence type="ECO:0000313" key="8">
    <source>
        <dbReference type="EMBL" id="TDQ43488.1"/>
    </source>
</evidence>
<feature type="signal peptide" evidence="6">
    <location>
        <begin position="1"/>
        <end position="20"/>
    </location>
</feature>
<sequence>MKHLLTAVALATTLALPAFAQNVAIVNGKPVPTARLDNLVQQLERSGRPVDAQMREQLKEEVILREIFAQEAEKRGIKASPEYHSQVEFATQTILIRELFNDYQRKNPVTAAEVKAEYDKFVAANSGQEYRSRHILVATEDEAKAIIADIKRGARFEELARTRSIDTGSGQAGGDLDWATADVFVPEFSEAMIKLAKGQMTEAPVRSQFGWHIIRVDDIRQAQLPSLEELRPQIEQTLQQQKLLDFQENLRAKARIQ</sequence>
<dbReference type="EC" id="5.2.1.8" evidence="3"/>
<protein>
    <recommendedName>
        <fullName evidence="3">peptidylprolyl isomerase</fullName>
        <ecNumber evidence="3">5.2.1.8</ecNumber>
    </recommendedName>
</protein>
<evidence type="ECO:0000256" key="5">
    <source>
        <dbReference type="PROSITE-ProRule" id="PRU00278"/>
    </source>
</evidence>
<dbReference type="Gene3D" id="3.10.50.40">
    <property type="match status" value="1"/>
</dbReference>
<dbReference type="SUPFAM" id="SSF109998">
    <property type="entry name" value="Triger factor/SurA peptide-binding domain-like"/>
    <property type="match status" value="1"/>
</dbReference>
<comment type="similarity">
    <text evidence="2">Belongs to the PpiC/parvulin rotamase family.</text>
</comment>